<dbReference type="GO" id="GO:0005737">
    <property type="term" value="C:cytoplasm"/>
    <property type="evidence" value="ECO:0007669"/>
    <property type="project" value="UniProtKB-SubCell"/>
</dbReference>
<feature type="active site" description="Proton acceptor" evidence="6">
    <location>
        <position position="51"/>
    </location>
</feature>
<feature type="binding site" evidence="6">
    <location>
        <position position="224"/>
    </location>
    <ligand>
        <name>NAD(+)</name>
        <dbReference type="ChEBI" id="CHEBI:57540"/>
    </ligand>
</feature>
<organism evidence="7 8">
    <name type="scientific">Desulfofervidus auxilii</name>
    <dbReference type="NCBI Taxonomy" id="1621989"/>
    <lineage>
        <taxon>Bacteria</taxon>
        <taxon>Pseudomonadati</taxon>
        <taxon>Thermodesulfobacteriota</taxon>
        <taxon>Candidatus Desulfofervidia</taxon>
        <taxon>Candidatus Desulfofervidales</taxon>
        <taxon>Candidatus Desulfofervidaceae</taxon>
        <taxon>Candidatus Desulfofervidus</taxon>
    </lineage>
</organism>
<feature type="binding site" evidence="6">
    <location>
        <begin position="51"/>
        <end position="52"/>
    </location>
    <ligand>
        <name>NAD(+)</name>
        <dbReference type="ChEBI" id="CHEBI:57540"/>
    </ligand>
</feature>
<dbReference type="OrthoDB" id="9774737at2"/>
<dbReference type="Proteomes" id="UP000070560">
    <property type="component" value="Chromosome"/>
</dbReference>
<sequence>MKRIGVYCRKDVCPERAVKELIEWLEKRGYEVFIFPFSEENLDLVIVLGGDGSLLHVARAIWPKKIPILGINWGNLGFLTAVNKNETYPMLERVFKKEFEIRKRMTLEATISSKQDKEPFMALNEVVIERGGYTRLITLSVDTQGQPLITLRADGLIVATPTGSTAYSLSTGGPIVFPSLDALIISSICPFYLAHRSLVLPPDHVVGVRVEKGGDGVRVVFDGQLSFPLQVGDRVEIKKSLNPIYLIENEKFFETLNQKLCWGC</sequence>
<dbReference type="InterPro" id="IPR017437">
    <property type="entry name" value="ATP-NAD_kinase_PpnK-typ_C"/>
</dbReference>
<keyword evidence="6" id="KW-0067">ATP-binding</keyword>
<dbReference type="PANTHER" id="PTHR20275">
    <property type="entry name" value="NAD KINASE"/>
    <property type="match status" value="1"/>
</dbReference>
<dbReference type="GO" id="GO:0019674">
    <property type="term" value="P:NAD+ metabolic process"/>
    <property type="evidence" value="ECO:0007669"/>
    <property type="project" value="InterPro"/>
</dbReference>
<comment type="similarity">
    <text evidence="6">Belongs to the NAD kinase family.</text>
</comment>
<protein>
    <recommendedName>
        <fullName evidence="6">NAD kinase</fullName>
        <ecNumber evidence="6">2.7.1.23</ecNumber>
    </recommendedName>
    <alternativeName>
        <fullName evidence="6">ATP-dependent NAD kinase</fullName>
    </alternativeName>
</protein>
<dbReference type="GO" id="GO:0005524">
    <property type="term" value="F:ATP binding"/>
    <property type="evidence" value="ECO:0007669"/>
    <property type="project" value="UniProtKB-KW"/>
</dbReference>
<dbReference type="EMBL" id="CP013015">
    <property type="protein sequence ID" value="AMM41202.1"/>
    <property type="molecule type" value="Genomic_DNA"/>
</dbReference>
<feature type="binding site" evidence="6">
    <location>
        <position position="154"/>
    </location>
    <ligand>
        <name>NAD(+)</name>
        <dbReference type="ChEBI" id="CHEBI:57540"/>
    </ligand>
</feature>
<keyword evidence="3 6" id="KW-0521">NADP</keyword>
<dbReference type="CDD" id="cd01653">
    <property type="entry name" value="GATase1"/>
    <property type="match status" value="1"/>
</dbReference>
<evidence type="ECO:0000256" key="5">
    <source>
        <dbReference type="ARBA" id="ARBA00047925"/>
    </source>
</evidence>
<keyword evidence="6" id="KW-0547">Nucleotide-binding</keyword>
<dbReference type="SUPFAM" id="SSF111331">
    <property type="entry name" value="NAD kinase/diacylglycerol kinase-like"/>
    <property type="match status" value="1"/>
</dbReference>
<keyword evidence="4 6" id="KW-0520">NAD</keyword>
<evidence type="ECO:0000256" key="6">
    <source>
        <dbReference type="HAMAP-Rule" id="MF_00361"/>
    </source>
</evidence>
<dbReference type="HAMAP" id="MF_00361">
    <property type="entry name" value="NAD_kinase"/>
    <property type="match status" value="1"/>
</dbReference>
<dbReference type="RefSeq" id="WP_066062854.1">
    <property type="nucleotide sequence ID" value="NZ_CP013015.1"/>
</dbReference>
<feature type="binding site" evidence="6">
    <location>
        <position position="56"/>
    </location>
    <ligand>
        <name>NAD(+)</name>
        <dbReference type="ChEBI" id="CHEBI:57540"/>
    </ligand>
</feature>
<dbReference type="GO" id="GO:0046872">
    <property type="term" value="F:metal ion binding"/>
    <property type="evidence" value="ECO:0007669"/>
    <property type="project" value="UniProtKB-UniRule"/>
</dbReference>
<dbReference type="GO" id="GO:0003951">
    <property type="term" value="F:NAD+ kinase activity"/>
    <property type="evidence" value="ECO:0007669"/>
    <property type="project" value="UniProtKB-UniRule"/>
</dbReference>
<comment type="catalytic activity">
    <reaction evidence="5 6">
        <text>NAD(+) + ATP = ADP + NADP(+) + H(+)</text>
        <dbReference type="Rhea" id="RHEA:18629"/>
        <dbReference type="ChEBI" id="CHEBI:15378"/>
        <dbReference type="ChEBI" id="CHEBI:30616"/>
        <dbReference type="ChEBI" id="CHEBI:57540"/>
        <dbReference type="ChEBI" id="CHEBI:58349"/>
        <dbReference type="ChEBI" id="CHEBI:456216"/>
        <dbReference type="EC" id="2.7.1.23"/>
    </reaction>
</comment>
<dbReference type="GO" id="GO:0006741">
    <property type="term" value="P:NADP+ biosynthetic process"/>
    <property type="evidence" value="ECO:0007669"/>
    <property type="project" value="UniProtKB-UniRule"/>
</dbReference>
<dbReference type="EC" id="2.7.1.23" evidence="6"/>
<evidence type="ECO:0000313" key="7">
    <source>
        <dbReference type="EMBL" id="AMM41202.1"/>
    </source>
</evidence>
<dbReference type="KEGG" id="daw:HS1_001400"/>
<evidence type="ECO:0000256" key="4">
    <source>
        <dbReference type="ARBA" id="ARBA00023027"/>
    </source>
</evidence>
<proteinExistence type="inferred from homology"/>
<dbReference type="PANTHER" id="PTHR20275:SF0">
    <property type="entry name" value="NAD KINASE"/>
    <property type="match status" value="1"/>
</dbReference>
<name>A0A7U4QKU3_DESA2</name>
<dbReference type="InterPro" id="IPR017438">
    <property type="entry name" value="ATP-NAD_kinase_N"/>
</dbReference>
<feature type="binding site" evidence="6">
    <location>
        <begin position="165"/>
        <end position="170"/>
    </location>
    <ligand>
        <name>NAD(+)</name>
        <dbReference type="ChEBI" id="CHEBI:57540"/>
    </ligand>
</feature>
<keyword evidence="6" id="KW-0963">Cytoplasm</keyword>
<feature type="binding site" evidence="6">
    <location>
        <position position="152"/>
    </location>
    <ligand>
        <name>NAD(+)</name>
        <dbReference type="ChEBI" id="CHEBI:57540"/>
    </ligand>
</feature>
<dbReference type="InterPro" id="IPR002504">
    <property type="entry name" value="NADK"/>
</dbReference>
<accession>A0A7U4QKU3</accession>
<keyword evidence="1 6" id="KW-0808">Transferase</keyword>
<evidence type="ECO:0000256" key="1">
    <source>
        <dbReference type="ARBA" id="ARBA00022679"/>
    </source>
</evidence>
<reference evidence="7 8" key="1">
    <citation type="submission" date="2015-10" db="EMBL/GenBank/DDBJ databases">
        <title>Candidatus Desulfofervidus auxilii, a hydrogenotrophic sulfate-reducing bacterium involved in the thermophilic anaerobic oxidation of methane.</title>
        <authorList>
            <person name="Krukenberg V."/>
            <person name="Richter M."/>
            <person name="Wegener G."/>
        </authorList>
    </citation>
    <scope>NUCLEOTIDE SEQUENCE [LARGE SCALE GENOMIC DNA]</scope>
    <source>
        <strain evidence="7 8">HS1</strain>
    </source>
</reference>
<evidence type="ECO:0000256" key="3">
    <source>
        <dbReference type="ARBA" id="ARBA00022857"/>
    </source>
</evidence>
<comment type="subcellular location">
    <subcellularLocation>
        <location evidence="6">Cytoplasm</location>
    </subcellularLocation>
</comment>
<feature type="binding site" evidence="6">
    <location>
        <begin position="124"/>
        <end position="125"/>
    </location>
    <ligand>
        <name>NAD(+)</name>
        <dbReference type="ChEBI" id="CHEBI:57540"/>
    </ligand>
</feature>
<dbReference type="GO" id="GO:0051287">
    <property type="term" value="F:NAD binding"/>
    <property type="evidence" value="ECO:0007669"/>
    <property type="project" value="UniProtKB-ARBA"/>
</dbReference>
<feature type="binding site" evidence="6">
    <location>
        <position position="135"/>
    </location>
    <ligand>
        <name>NAD(+)</name>
        <dbReference type="ChEBI" id="CHEBI:57540"/>
    </ligand>
</feature>
<dbReference type="Pfam" id="PF01513">
    <property type="entry name" value="NAD_kinase"/>
    <property type="match status" value="1"/>
</dbReference>
<comment type="caution">
    <text evidence="6">Lacks conserved residue(s) required for the propagation of feature annotation.</text>
</comment>
<comment type="function">
    <text evidence="6">Involved in the regulation of the intracellular balance of NAD and NADP, and is a key enzyme in the biosynthesis of NADP. Catalyzes specifically the phosphorylation on 2'-hydroxyl of the adenosine moiety of NAD to yield NADP.</text>
</comment>
<evidence type="ECO:0000313" key="8">
    <source>
        <dbReference type="Proteomes" id="UP000070560"/>
    </source>
</evidence>
<keyword evidence="2 6" id="KW-0418">Kinase</keyword>
<evidence type="ECO:0000256" key="2">
    <source>
        <dbReference type="ARBA" id="ARBA00022777"/>
    </source>
</evidence>
<dbReference type="Gene3D" id="3.40.50.10330">
    <property type="entry name" value="Probable inorganic polyphosphate/atp-NAD kinase, domain 1"/>
    <property type="match status" value="1"/>
</dbReference>
<dbReference type="InterPro" id="IPR016064">
    <property type="entry name" value="NAD/diacylglycerol_kinase_sf"/>
</dbReference>
<comment type="cofactor">
    <cofactor evidence="6">
        <name>a divalent metal cation</name>
        <dbReference type="ChEBI" id="CHEBI:60240"/>
    </cofactor>
</comment>
<keyword evidence="8" id="KW-1185">Reference proteome</keyword>
<gene>
    <name evidence="6" type="primary">nadK</name>
    <name evidence="7" type="ORF">HS1_001400</name>
</gene>
<dbReference type="Gene3D" id="2.60.200.30">
    <property type="entry name" value="Probable inorganic polyphosphate/atp-NAD kinase, domain 2"/>
    <property type="match status" value="1"/>
</dbReference>
<dbReference type="Pfam" id="PF20143">
    <property type="entry name" value="NAD_kinase_C"/>
    <property type="match status" value="1"/>
</dbReference>
<dbReference type="AlphaFoldDB" id="A0A7U4QKU3"/>